<dbReference type="Proteomes" id="UP000235786">
    <property type="component" value="Unassembled WGS sequence"/>
</dbReference>
<gene>
    <name evidence="2" type="ORF">L207DRAFT_430092</name>
</gene>
<dbReference type="Pfam" id="PF06985">
    <property type="entry name" value="HET"/>
    <property type="match status" value="1"/>
</dbReference>
<organism evidence="2 3">
    <name type="scientific">Hyaloscypha variabilis (strain UAMH 11265 / GT02V1 / F)</name>
    <name type="common">Meliniomyces variabilis</name>
    <dbReference type="NCBI Taxonomy" id="1149755"/>
    <lineage>
        <taxon>Eukaryota</taxon>
        <taxon>Fungi</taxon>
        <taxon>Dikarya</taxon>
        <taxon>Ascomycota</taxon>
        <taxon>Pezizomycotina</taxon>
        <taxon>Leotiomycetes</taxon>
        <taxon>Helotiales</taxon>
        <taxon>Hyaloscyphaceae</taxon>
        <taxon>Hyaloscypha</taxon>
        <taxon>Hyaloscypha variabilis</taxon>
    </lineage>
</organism>
<proteinExistence type="predicted"/>
<dbReference type="EMBL" id="KZ613947">
    <property type="protein sequence ID" value="PMD38618.1"/>
    <property type="molecule type" value="Genomic_DNA"/>
</dbReference>
<reference evidence="2 3" key="1">
    <citation type="submission" date="2016-04" db="EMBL/GenBank/DDBJ databases">
        <title>A degradative enzymes factory behind the ericoid mycorrhizal symbiosis.</title>
        <authorList>
            <consortium name="DOE Joint Genome Institute"/>
            <person name="Martino E."/>
            <person name="Morin E."/>
            <person name="Grelet G."/>
            <person name="Kuo A."/>
            <person name="Kohler A."/>
            <person name="Daghino S."/>
            <person name="Barry K."/>
            <person name="Choi C."/>
            <person name="Cichocki N."/>
            <person name="Clum A."/>
            <person name="Copeland A."/>
            <person name="Hainaut M."/>
            <person name="Haridas S."/>
            <person name="Labutti K."/>
            <person name="Lindquist E."/>
            <person name="Lipzen A."/>
            <person name="Khouja H.-R."/>
            <person name="Murat C."/>
            <person name="Ohm R."/>
            <person name="Olson A."/>
            <person name="Spatafora J."/>
            <person name="Veneault-Fourrey C."/>
            <person name="Henrissat B."/>
            <person name="Grigoriev I."/>
            <person name="Martin F."/>
            <person name="Perotto S."/>
        </authorList>
    </citation>
    <scope>NUCLEOTIDE SEQUENCE [LARGE SCALE GENOMIC DNA]</scope>
    <source>
        <strain evidence="2 3">F</strain>
    </source>
</reference>
<name>A0A2J6RJE0_HYAVF</name>
<dbReference type="AlphaFoldDB" id="A0A2J6RJE0"/>
<evidence type="ECO:0000313" key="3">
    <source>
        <dbReference type="Proteomes" id="UP000235786"/>
    </source>
</evidence>
<dbReference type="PANTHER" id="PTHR10622">
    <property type="entry name" value="HET DOMAIN-CONTAINING PROTEIN"/>
    <property type="match status" value="1"/>
</dbReference>
<feature type="domain" description="Heterokaryon incompatibility" evidence="1">
    <location>
        <begin position="24"/>
        <end position="113"/>
    </location>
</feature>
<dbReference type="OrthoDB" id="674604at2759"/>
<keyword evidence="3" id="KW-1185">Reference proteome</keyword>
<protein>
    <submittedName>
        <fullName evidence="2">HET-domain-containing protein</fullName>
    </submittedName>
</protein>
<dbReference type="PANTHER" id="PTHR10622:SF10">
    <property type="entry name" value="HET DOMAIN-CONTAINING PROTEIN"/>
    <property type="match status" value="1"/>
</dbReference>
<accession>A0A2J6RJE0</accession>
<feature type="non-terminal residue" evidence="2">
    <location>
        <position position="248"/>
    </location>
</feature>
<dbReference type="InterPro" id="IPR010730">
    <property type="entry name" value="HET"/>
</dbReference>
<evidence type="ECO:0000259" key="1">
    <source>
        <dbReference type="Pfam" id="PF06985"/>
    </source>
</evidence>
<dbReference type="STRING" id="1149755.A0A2J6RJE0"/>
<sequence>MRLLSTDTTETLQLRQYSSDISKYAILSHTWEENEEVAFEELGTLAAKEKRGFQKIKQFCRRAAKDGYEYVWVDTCCIDKRSSSELSEALNSMYEWYKNADMCYAYLRDVNDRDPTHRESQLTASKWFTRGWTLQELVAPEHVHFFGEDAEGWFPIGTKVGLQQVISRITKIDACVLQRSEDVFKASIAQRMSWASGRKTTRKEDIAYCLLGIFNVNMPLLYGEGDKAFTRLQLELLNVPNDHTLFAW</sequence>
<evidence type="ECO:0000313" key="2">
    <source>
        <dbReference type="EMBL" id="PMD38618.1"/>
    </source>
</evidence>